<dbReference type="SUPFAM" id="SSF54001">
    <property type="entry name" value="Cysteine proteinases"/>
    <property type="match status" value="1"/>
</dbReference>
<dbReference type="GO" id="GO:0006508">
    <property type="term" value="P:proteolysis"/>
    <property type="evidence" value="ECO:0007669"/>
    <property type="project" value="InterPro"/>
</dbReference>
<dbReference type="AlphaFoldDB" id="A0A0C2G217"/>
<dbReference type="Pfam" id="PF00112">
    <property type="entry name" value="Peptidase_C1"/>
    <property type="match status" value="1"/>
</dbReference>
<dbReference type="Gene3D" id="3.90.70.10">
    <property type="entry name" value="Cysteine proteinases"/>
    <property type="match status" value="1"/>
</dbReference>
<evidence type="ECO:0000313" key="2">
    <source>
        <dbReference type="EMBL" id="KIH51101.1"/>
    </source>
</evidence>
<keyword evidence="3" id="KW-1185">Reference proteome</keyword>
<gene>
    <name evidence="2" type="ORF">ANCDUO_18815</name>
</gene>
<sequence>MILRCGGGYTSRAWLYFIKYGVCTGGLYEEQHEIMTNGPVQATFTVYEDFNAYSKGIYMV</sequence>
<dbReference type="InterPro" id="IPR000668">
    <property type="entry name" value="Peptidase_C1A_C"/>
</dbReference>
<protein>
    <recommendedName>
        <fullName evidence="1">Peptidase C1A papain C-terminal domain-containing protein</fullName>
    </recommendedName>
</protein>
<organism evidence="2 3">
    <name type="scientific">Ancylostoma duodenale</name>
    <dbReference type="NCBI Taxonomy" id="51022"/>
    <lineage>
        <taxon>Eukaryota</taxon>
        <taxon>Metazoa</taxon>
        <taxon>Ecdysozoa</taxon>
        <taxon>Nematoda</taxon>
        <taxon>Chromadorea</taxon>
        <taxon>Rhabditida</taxon>
        <taxon>Rhabditina</taxon>
        <taxon>Rhabditomorpha</taxon>
        <taxon>Strongyloidea</taxon>
        <taxon>Ancylostomatidae</taxon>
        <taxon>Ancylostomatinae</taxon>
        <taxon>Ancylostoma</taxon>
    </lineage>
</organism>
<dbReference type="Proteomes" id="UP000054047">
    <property type="component" value="Unassembled WGS sequence"/>
</dbReference>
<feature type="domain" description="Peptidase C1A papain C-terminal" evidence="1">
    <location>
        <begin position="31"/>
        <end position="58"/>
    </location>
</feature>
<dbReference type="InterPro" id="IPR038765">
    <property type="entry name" value="Papain-like_cys_pep_sf"/>
</dbReference>
<dbReference type="EMBL" id="KN747639">
    <property type="protein sequence ID" value="KIH51101.1"/>
    <property type="molecule type" value="Genomic_DNA"/>
</dbReference>
<reference evidence="2 3" key="1">
    <citation type="submission" date="2013-12" db="EMBL/GenBank/DDBJ databases">
        <title>Draft genome of the parsitic nematode Ancylostoma duodenale.</title>
        <authorList>
            <person name="Mitreva M."/>
        </authorList>
    </citation>
    <scope>NUCLEOTIDE SEQUENCE [LARGE SCALE GENOMIC DNA]</scope>
    <source>
        <strain evidence="2 3">Zhejiang</strain>
    </source>
</reference>
<name>A0A0C2G217_9BILA</name>
<evidence type="ECO:0000313" key="3">
    <source>
        <dbReference type="Proteomes" id="UP000054047"/>
    </source>
</evidence>
<proteinExistence type="predicted"/>
<dbReference type="GO" id="GO:0008234">
    <property type="term" value="F:cysteine-type peptidase activity"/>
    <property type="evidence" value="ECO:0007669"/>
    <property type="project" value="InterPro"/>
</dbReference>
<accession>A0A0C2G217</accession>
<evidence type="ECO:0000259" key="1">
    <source>
        <dbReference type="Pfam" id="PF00112"/>
    </source>
</evidence>